<comment type="caution">
    <text evidence="2">The sequence shown here is derived from an EMBL/GenBank/DDBJ whole genome shotgun (WGS) entry which is preliminary data.</text>
</comment>
<dbReference type="Pfam" id="PF10990">
    <property type="entry name" value="DUF2809"/>
    <property type="match status" value="1"/>
</dbReference>
<dbReference type="Proteomes" id="UP001332243">
    <property type="component" value="Unassembled WGS sequence"/>
</dbReference>
<gene>
    <name evidence="2" type="ORF">V1633_34535</name>
</gene>
<evidence type="ECO:0000313" key="3">
    <source>
        <dbReference type="Proteomes" id="UP001332243"/>
    </source>
</evidence>
<sequence>MGTSWRFRLSMVGAAAGFLVVAMVIRALDDGAVAQHSGTLLYGSMVYVAVLFVAPRLGPVRAGVIATAFCWLVEVAQLTGVPAALSARSLLARLVLGVRFDPVDLAWYPVGVLPLVAVPWLLTRLAQRRMTRSGLRPGGSDARG</sequence>
<keyword evidence="1" id="KW-0812">Transmembrane</keyword>
<protein>
    <submittedName>
        <fullName evidence="2">DUF2809 domain-containing protein</fullName>
    </submittedName>
</protein>
<dbReference type="InterPro" id="IPR021257">
    <property type="entry name" value="DUF2809"/>
</dbReference>
<evidence type="ECO:0000256" key="1">
    <source>
        <dbReference type="SAM" id="Phobius"/>
    </source>
</evidence>
<evidence type="ECO:0000313" key="2">
    <source>
        <dbReference type="EMBL" id="MEE6263601.1"/>
    </source>
</evidence>
<name>A0ABU7S508_9ACTN</name>
<reference evidence="2 3" key="1">
    <citation type="submission" date="2024-01" db="EMBL/GenBank/DDBJ databases">
        <title>Genome insights into Plantactinospora sonchi sp. nov.</title>
        <authorList>
            <person name="Wang L."/>
        </authorList>
    </citation>
    <scope>NUCLEOTIDE SEQUENCE [LARGE SCALE GENOMIC DNA]</scope>
    <source>
        <strain evidence="2 3">NEAU-QY2</strain>
    </source>
</reference>
<feature type="transmembrane region" description="Helical" evidence="1">
    <location>
        <begin position="40"/>
        <end position="57"/>
    </location>
</feature>
<keyword evidence="3" id="KW-1185">Reference proteome</keyword>
<keyword evidence="1" id="KW-0472">Membrane</keyword>
<dbReference type="RefSeq" id="WP_331218500.1">
    <property type="nucleotide sequence ID" value="NZ_JAZGQK010000040.1"/>
</dbReference>
<feature type="transmembrane region" description="Helical" evidence="1">
    <location>
        <begin position="105"/>
        <end position="122"/>
    </location>
</feature>
<organism evidence="2 3">
    <name type="scientific">Plantactinospora sonchi</name>
    <dbReference type="NCBI Taxonomy" id="1544735"/>
    <lineage>
        <taxon>Bacteria</taxon>
        <taxon>Bacillati</taxon>
        <taxon>Actinomycetota</taxon>
        <taxon>Actinomycetes</taxon>
        <taxon>Micromonosporales</taxon>
        <taxon>Micromonosporaceae</taxon>
        <taxon>Plantactinospora</taxon>
    </lineage>
</organism>
<proteinExistence type="predicted"/>
<feature type="transmembrane region" description="Helical" evidence="1">
    <location>
        <begin position="64"/>
        <end position="85"/>
    </location>
</feature>
<keyword evidence="1" id="KW-1133">Transmembrane helix</keyword>
<accession>A0ABU7S508</accession>
<dbReference type="EMBL" id="JAZGQK010000040">
    <property type="protein sequence ID" value="MEE6263601.1"/>
    <property type="molecule type" value="Genomic_DNA"/>
</dbReference>
<feature type="transmembrane region" description="Helical" evidence="1">
    <location>
        <begin position="7"/>
        <end position="28"/>
    </location>
</feature>